<evidence type="ECO:0000313" key="2">
    <source>
        <dbReference type="RefSeq" id="XP_027199907.1"/>
    </source>
</evidence>
<reference evidence="2" key="1">
    <citation type="submission" date="2025-08" db="UniProtKB">
        <authorList>
            <consortium name="RefSeq"/>
        </authorList>
    </citation>
    <scope>IDENTIFICATION</scope>
    <source>
        <strain evidence="2">Airmid</strain>
    </source>
</reference>
<keyword evidence="1" id="KW-1185">Reference proteome</keyword>
<dbReference type="KEGG" id="dpte:113794024"/>
<proteinExistence type="predicted"/>
<gene>
    <name evidence="2" type="primary">LOC113794024</name>
</gene>
<dbReference type="Proteomes" id="UP000515146">
    <property type="component" value="Unplaced"/>
</dbReference>
<protein>
    <submittedName>
        <fullName evidence="2">Uncharacterized protein LOC113794024</fullName>
    </submittedName>
</protein>
<evidence type="ECO:0000313" key="1">
    <source>
        <dbReference type="Proteomes" id="UP000515146"/>
    </source>
</evidence>
<accession>A0A6P6Y338</accession>
<dbReference type="AlphaFoldDB" id="A0A6P6Y338"/>
<dbReference type="InParanoid" id="A0A6P6Y338"/>
<sequence length="111" mass="13194">MWWILSIHQHYPHSSNNNPYKIFFQQYFAGLGSAIIIDIIENVVICNRPISSIEPVLSNKVFNFINLINNKHRTKLFSYIKFQPAKKYINYYLVYHSMPNNFPAHQLNSIY</sequence>
<dbReference type="RefSeq" id="XP_027199907.1">
    <property type="nucleotide sequence ID" value="XM_027344106.1"/>
</dbReference>
<organism evidence="1 2">
    <name type="scientific">Dermatophagoides pteronyssinus</name>
    <name type="common">European house dust mite</name>
    <dbReference type="NCBI Taxonomy" id="6956"/>
    <lineage>
        <taxon>Eukaryota</taxon>
        <taxon>Metazoa</taxon>
        <taxon>Ecdysozoa</taxon>
        <taxon>Arthropoda</taxon>
        <taxon>Chelicerata</taxon>
        <taxon>Arachnida</taxon>
        <taxon>Acari</taxon>
        <taxon>Acariformes</taxon>
        <taxon>Sarcoptiformes</taxon>
        <taxon>Astigmata</taxon>
        <taxon>Psoroptidia</taxon>
        <taxon>Analgoidea</taxon>
        <taxon>Pyroglyphidae</taxon>
        <taxon>Dermatophagoidinae</taxon>
        <taxon>Dermatophagoides</taxon>
    </lineage>
</organism>
<name>A0A6P6Y338_DERPT</name>